<dbReference type="InterPro" id="IPR017939">
    <property type="entry name" value="G-Glutamylcylcotransferase"/>
</dbReference>
<gene>
    <name evidence="6" type="ORF">B0T26DRAFT_625058</name>
</gene>
<dbReference type="RefSeq" id="XP_060289540.1">
    <property type="nucleotide sequence ID" value="XM_060436156.1"/>
</dbReference>
<dbReference type="GO" id="GO:0003839">
    <property type="term" value="F:gamma-glutamylcyclotransferase activity"/>
    <property type="evidence" value="ECO:0007669"/>
    <property type="project" value="UniProtKB-EC"/>
</dbReference>
<evidence type="ECO:0000256" key="2">
    <source>
        <dbReference type="ARBA" id="ARBA00023239"/>
    </source>
</evidence>
<feature type="non-terminal residue" evidence="6">
    <location>
        <position position="178"/>
    </location>
</feature>
<feature type="non-terminal residue" evidence="6">
    <location>
        <position position="1"/>
    </location>
</feature>
<proteinExistence type="predicted"/>
<dbReference type="Gene3D" id="3.10.490.10">
    <property type="entry name" value="Gamma-glutamyl cyclotransferase-like"/>
    <property type="match status" value="1"/>
</dbReference>
<evidence type="ECO:0000256" key="1">
    <source>
        <dbReference type="ARBA" id="ARBA00012346"/>
    </source>
</evidence>
<keyword evidence="7" id="KW-1185">Reference proteome</keyword>
<dbReference type="Proteomes" id="UP001172101">
    <property type="component" value="Unassembled WGS sequence"/>
</dbReference>
<dbReference type="InterPro" id="IPR013024">
    <property type="entry name" value="GGCT-like"/>
</dbReference>
<comment type="caution">
    <text evidence="6">The sequence shown here is derived from an EMBL/GenBank/DDBJ whole genome shotgun (WGS) entry which is preliminary data.</text>
</comment>
<dbReference type="EC" id="4.3.2.9" evidence="1"/>
<dbReference type="AlphaFoldDB" id="A0AA39ZQN8"/>
<dbReference type="SUPFAM" id="SSF110857">
    <property type="entry name" value="Gamma-glutamyl cyclotransferase-like"/>
    <property type="match status" value="1"/>
</dbReference>
<dbReference type="GeneID" id="85319426"/>
<evidence type="ECO:0000313" key="6">
    <source>
        <dbReference type="EMBL" id="KAK0701876.1"/>
    </source>
</evidence>
<dbReference type="PANTHER" id="PTHR12935:SF0">
    <property type="entry name" value="GAMMA-GLUTAMYLCYCLOTRANSFERASE"/>
    <property type="match status" value="1"/>
</dbReference>
<dbReference type="CDD" id="cd06661">
    <property type="entry name" value="GGCT_like"/>
    <property type="match status" value="1"/>
</dbReference>
<protein>
    <recommendedName>
        <fullName evidence="1">gamma-glutamylcyclotransferase</fullName>
        <ecNumber evidence="1">4.3.2.9</ecNumber>
    </recommendedName>
</protein>
<dbReference type="InterPro" id="IPR036568">
    <property type="entry name" value="GGCT-like_sf"/>
</dbReference>
<dbReference type="PANTHER" id="PTHR12935">
    <property type="entry name" value="GAMMA-GLUTAMYLCYCLOTRANSFERASE"/>
    <property type="match status" value="1"/>
</dbReference>
<feature type="domain" description="Gamma-glutamylcyclotransferase AIG2-like" evidence="5">
    <location>
        <begin position="6"/>
        <end position="108"/>
    </location>
</feature>
<evidence type="ECO:0000256" key="4">
    <source>
        <dbReference type="PIRSR" id="PIRSR617939-2"/>
    </source>
</evidence>
<sequence>AGGSLYFAYGSNLWISQMAKRCPESSFKGKGTLEGYRWQINQRGVANVVKAPGQSVEGLVFSVTASDVRTLDRNEGISRKFYERQFLPVILEEHPLLANQKTSQVARWLEQNRDDKDVKIMSGAFEERYPAVVYVSEKFKDDGQIRTEYIKRMQSAAADAIALGVSTSWVNGAMGRHI</sequence>
<evidence type="ECO:0000256" key="3">
    <source>
        <dbReference type="PIRSR" id="PIRSR617939-1"/>
    </source>
</evidence>
<evidence type="ECO:0000313" key="7">
    <source>
        <dbReference type="Proteomes" id="UP001172101"/>
    </source>
</evidence>
<feature type="active site" description="Proton acceptor" evidence="3">
    <location>
        <position position="75"/>
    </location>
</feature>
<feature type="binding site" evidence="4">
    <location>
        <begin position="6"/>
        <end position="11"/>
    </location>
    <ligand>
        <name>substrate</name>
    </ligand>
</feature>
<evidence type="ECO:0000259" key="5">
    <source>
        <dbReference type="Pfam" id="PF06094"/>
    </source>
</evidence>
<reference evidence="6" key="1">
    <citation type="submission" date="2023-06" db="EMBL/GenBank/DDBJ databases">
        <title>Genome-scale phylogeny and comparative genomics of the fungal order Sordariales.</title>
        <authorList>
            <consortium name="Lawrence Berkeley National Laboratory"/>
            <person name="Hensen N."/>
            <person name="Bonometti L."/>
            <person name="Westerberg I."/>
            <person name="Brannstrom I.O."/>
            <person name="Guillou S."/>
            <person name="Cros-Aarteil S."/>
            <person name="Calhoun S."/>
            <person name="Haridas S."/>
            <person name="Kuo A."/>
            <person name="Mondo S."/>
            <person name="Pangilinan J."/>
            <person name="Riley R."/>
            <person name="LaButti K."/>
            <person name="Andreopoulos B."/>
            <person name="Lipzen A."/>
            <person name="Chen C."/>
            <person name="Yanf M."/>
            <person name="Daum C."/>
            <person name="Ng V."/>
            <person name="Clum A."/>
            <person name="Steindorff A."/>
            <person name="Ohm R."/>
            <person name="Martin F."/>
            <person name="Silar P."/>
            <person name="Natvig D."/>
            <person name="Lalanne C."/>
            <person name="Gautier V."/>
            <person name="Ament-velasquez S.L."/>
            <person name="Kruys A."/>
            <person name="Hutchinson M.I."/>
            <person name="Powell A.J."/>
            <person name="Barry K."/>
            <person name="Miller A.N."/>
            <person name="Grigoriev I.V."/>
            <person name="Debuchy R."/>
            <person name="Gladieux P."/>
            <person name="Thoren M.H."/>
            <person name="Johannesson H."/>
        </authorList>
    </citation>
    <scope>NUCLEOTIDE SEQUENCE</scope>
    <source>
        <strain evidence="6">SMH2392-1A</strain>
    </source>
</reference>
<dbReference type="EMBL" id="JAUIRO010000009">
    <property type="protein sequence ID" value="KAK0701876.1"/>
    <property type="molecule type" value="Genomic_DNA"/>
</dbReference>
<organism evidence="6 7">
    <name type="scientific">Lasiosphaeria miniovina</name>
    <dbReference type="NCBI Taxonomy" id="1954250"/>
    <lineage>
        <taxon>Eukaryota</taxon>
        <taxon>Fungi</taxon>
        <taxon>Dikarya</taxon>
        <taxon>Ascomycota</taxon>
        <taxon>Pezizomycotina</taxon>
        <taxon>Sordariomycetes</taxon>
        <taxon>Sordariomycetidae</taxon>
        <taxon>Sordariales</taxon>
        <taxon>Lasiosphaeriaceae</taxon>
        <taxon>Lasiosphaeria</taxon>
    </lineage>
</organism>
<name>A0AA39ZQN8_9PEZI</name>
<keyword evidence="2" id="KW-0456">Lyase</keyword>
<accession>A0AA39ZQN8</accession>
<dbReference type="Pfam" id="PF06094">
    <property type="entry name" value="GGACT"/>
    <property type="match status" value="1"/>
</dbReference>
<dbReference type="InterPro" id="IPR009288">
    <property type="entry name" value="AIG2-like_dom"/>
</dbReference>